<dbReference type="RefSeq" id="WP_114031184.1">
    <property type="nucleotide sequence ID" value="NZ_QOIL01000014.1"/>
</dbReference>
<evidence type="ECO:0000256" key="19">
    <source>
        <dbReference type="ARBA" id="ARBA00032409"/>
    </source>
</evidence>
<dbReference type="EMBL" id="QOIL01000014">
    <property type="protein sequence ID" value="RCG28272.1"/>
    <property type="molecule type" value="Genomic_DNA"/>
</dbReference>
<feature type="domain" description="Rieske" evidence="22">
    <location>
        <begin position="288"/>
        <end position="354"/>
    </location>
</feature>
<comment type="caution">
    <text evidence="23">The sequence shown here is derived from an EMBL/GenBank/DDBJ whole genome shotgun (WGS) entry which is preliminary data.</text>
</comment>
<dbReference type="GO" id="GO:0046872">
    <property type="term" value="F:metal ion binding"/>
    <property type="evidence" value="ECO:0007669"/>
    <property type="project" value="UniProtKB-KW"/>
</dbReference>
<dbReference type="InterPro" id="IPR014349">
    <property type="entry name" value="Rieske_Fe-S_prot"/>
</dbReference>
<evidence type="ECO:0000256" key="1">
    <source>
        <dbReference type="ARBA" id="ARBA00002494"/>
    </source>
</evidence>
<dbReference type="Gene3D" id="2.102.10.10">
    <property type="entry name" value="Rieske [2Fe-2S] iron-sulphur domain"/>
    <property type="match status" value="1"/>
</dbReference>
<feature type="region of interest" description="Disordered" evidence="20">
    <location>
        <begin position="1"/>
        <end position="65"/>
    </location>
</feature>
<dbReference type="GO" id="GO:0016705">
    <property type="term" value="F:oxidoreductase activity, acting on paired donors, with incorporation or reduction of molecular oxygen"/>
    <property type="evidence" value="ECO:0007669"/>
    <property type="project" value="UniProtKB-ARBA"/>
</dbReference>
<evidence type="ECO:0000256" key="18">
    <source>
        <dbReference type="ARBA" id="ARBA00029586"/>
    </source>
</evidence>
<comment type="subcellular location">
    <subcellularLocation>
        <location evidence="2">Cell membrane</location>
        <topology evidence="2">Multi-pass membrane protein</topology>
    </subcellularLocation>
</comment>
<feature type="transmembrane region" description="Helical" evidence="21">
    <location>
        <begin position="119"/>
        <end position="140"/>
    </location>
</feature>
<dbReference type="GO" id="GO:0051537">
    <property type="term" value="F:2 iron, 2 sulfur cluster binding"/>
    <property type="evidence" value="ECO:0007669"/>
    <property type="project" value="UniProtKB-KW"/>
</dbReference>
<keyword evidence="11" id="KW-0249">Electron transport</keyword>
<dbReference type="AlphaFoldDB" id="A0A367FEJ8"/>
<dbReference type="InterPro" id="IPR036922">
    <property type="entry name" value="Rieske_2Fe-2S_sf"/>
</dbReference>
<evidence type="ECO:0000256" key="14">
    <source>
        <dbReference type="ARBA" id="ARBA00023004"/>
    </source>
</evidence>
<evidence type="ECO:0000256" key="11">
    <source>
        <dbReference type="ARBA" id="ARBA00022982"/>
    </source>
</evidence>
<keyword evidence="8 21" id="KW-0812">Transmembrane</keyword>
<evidence type="ECO:0000256" key="16">
    <source>
        <dbReference type="ARBA" id="ARBA00023136"/>
    </source>
</evidence>
<evidence type="ECO:0000256" key="10">
    <source>
        <dbReference type="ARBA" id="ARBA00022723"/>
    </source>
</evidence>
<organism evidence="23 24">
    <name type="scientific">Sphaerisporangium album</name>
    <dbReference type="NCBI Taxonomy" id="509200"/>
    <lineage>
        <taxon>Bacteria</taxon>
        <taxon>Bacillati</taxon>
        <taxon>Actinomycetota</taxon>
        <taxon>Actinomycetes</taxon>
        <taxon>Streptosporangiales</taxon>
        <taxon>Streptosporangiaceae</taxon>
        <taxon>Sphaerisporangium</taxon>
    </lineage>
</organism>
<evidence type="ECO:0000256" key="12">
    <source>
        <dbReference type="ARBA" id="ARBA00022989"/>
    </source>
</evidence>
<dbReference type="PROSITE" id="PS51296">
    <property type="entry name" value="RIESKE"/>
    <property type="match status" value="1"/>
</dbReference>
<evidence type="ECO:0000256" key="15">
    <source>
        <dbReference type="ARBA" id="ARBA00023014"/>
    </source>
</evidence>
<dbReference type="Pfam" id="PF00355">
    <property type="entry name" value="Rieske"/>
    <property type="match status" value="1"/>
</dbReference>
<dbReference type="Pfam" id="PF19297">
    <property type="entry name" value="QcrA_N"/>
    <property type="match status" value="1"/>
</dbReference>
<reference evidence="23 24" key="1">
    <citation type="submission" date="2018-06" db="EMBL/GenBank/DDBJ databases">
        <title>Sphaerisporangium craniellae sp. nov., isolated from a marine sponge in the South China Sea.</title>
        <authorList>
            <person name="Li L."/>
        </authorList>
    </citation>
    <scope>NUCLEOTIDE SEQUENCE [LARGE SCALE GENOMIC DNA]</scope>
    <source>
        <strain evidence="23 24">CCTCC AA 208026</strain>
    </source>
</reference>
<keyword evidence="13" id="KW-0560">Oxidoreductase</keyword>
<keyword evidence="15" id="KW-0411">Iron-sulfur</keyword>
<keyword evidence="24" id="KW-1185">Reference proteome</keyword>
<keyword evidence="16 21" id="KW-0472">Membrane</keyword>
<dbReference type="Proteomes" id="UP000253094">
    <property type="component" value="Unassembled WGS sequence"/>
</dbReference>
<evidence type="ECO:0000256" key="4">
    <source>
        <dbReference type="ARBA" id="ARBA00015816"/>
    </source>
</evidence>
<evidence type="ECO:0000256" key="13">
    <source>
        <dbReference type="ARBA" id="ARBA00023002"/>
    </source>
</evidence>
<evidence type="ECO:0000256" key="8">
    <source>
        <dbReference type="ARBA" id="ARBA00022692"/>
    </source>
</evidence>
<evidence type="ECO:0000256" key="21">
    <source>
        <dbReference type="SAM" id="Phobius"/>
    </source>
</evidence>
<evidence type="ECO:0000259" key="22">
    <source>
        <dbReference type="PROSITE" id="PS51296"/>
    </source>
</evidence>
<evidence type="ECO:0000313" key="23">
    <source>
        <dbReference type="EMBL" id="RCG28272.1"/>
    </source>
</evidence>
<dbReference type="CDD" id="cd03467">
    <property type="entry name" value="Rieske"/>
    <property type="match status" value="1"/>
</dbReference>
<evidence type="ECO:0000256" key="7">
    <source>
        <dbReference type="ARBA" id="ARBA00022660"/>
    </source>
</evidence>
<evidence type="ECO:0000256" key="2">
    <source>
        <dbReference type="ARBA" id="ARBA00004651"/>
    </source>
</evidence>
<name>A0A367FEJ8_9ACTN</name>
<dbReference type="PANTHER" id="PTHR10134">
    <property type="entry name" value="CYTOCHROME B-C1 COMPLEX SUBUNIT RIESKE, MITOCHONDRIAL"/>
    <property type="match status" value="1"/>
</dbReference>
<evidence type="ECO:0000256" key="6">
    <source>
        <dbReference type="ARBA" id="ARBA00022475"/>
    </source>
</evidence>
<keyword evidence="9" id="KW-0001">2Fe-2S</keyword>
<sequence>MTDNPNEINPGEIEPGESPRVPRRVIGTPPPRGGDSLLGPDAGARPRGDGNGAAAAHDAHPADEPVAVGEIKYPDPQSARKGERRASLLFLVTFLAGIGFVASYVIFQVGSVERTATSNLALGGSLAVALLSMAAGMVVWARQIMPKYTLVQQRHPMASSPEVREDVAKTFIEGANESGFLRHKMLRRTLLLASAPLGLLPLVLLKDLGPLPGTSLRHTVWKKGLRLMVEGTRQPIRAADFNSPGGILSVVPEGHEDDLNALAKATLILIKFRPEDLKPGVNLNWTHDSIVAYSKICTHVGCPAALYEQTTHHILCPCHQSTFDAADGAKVIFGPAARPLPQLPIGVDNEGYLIAQSDFNVPVGPSFWERGDAEAEARGQA</sequence>
<keyword evidence="17" id="KW-1015">Disulfide bond</keyword>
<dbReference type="GO" id="GO:0004497">
    <property type="term" value="F:monooxygenase activity"/>
    <property type="evidence" value="ECO:0007669"/>
    <property type="project" value="UniProtKB-ARBA"/>
</dbReference>
<dbReference type="InterPro" id="IPR017941">
    <property type="entry name" value="Rieske_2Fe-2S"/>
</dbReference>
<evidence type="ECO:0000256" key="9">
    <source>
        <dbReference type="ARBA" id="ARBA00022714"/>
    </source>
</evidence>
<evidence type="ECO:0000256" key="20">
    <source>
        <dbReference type="SAM" id="MobiDB-lite"/>
    </source>
</evidence>
<evidence type="ECO:0000256" key="5">
    <source>
        <dbReference type="ARBA" id="ARBA00022448"/>
    </source>
</evidence>
<dbReference type="SUPFAM" id="SSF50022">
    <property type="entry name" value="ISP domain"/>
    <property type="match status" value="1"/>
</dbReference>
<accession>A0A367FEJ8</accession>
<protein>
    <recommendedName>
        <fullName evidence="4">Cytochrome bc1 complex Rieske iron-sulfur subunit</fullName>
    </recommendedName>
    <alternativeName>
        <fullName evidence="18">Cytochrome bc1 reductase complex subunit QcrA</fullName>
    </alternativeName>
    <alternativeName>
        <fullName evidence="19">Rieske iron-sulfur protein</fullName>
    </alternativeName>
</protein>
<dbReference type="InterPro" id="IPR045603">
    <property type="entry name" value="QcrA_N"/>
</dbReference>
<evidence type="ECO:0000313" key="24">
    <source>
        <dbReference type="Proteomes" id="UP000253094"/>
    </source>
</evidence>
<comment type="similarity">
    <text evidence="3">Belongs to the Rieske iron-sulfur protein family.</text>
</comment>
<keyword evidence="6" id="KW-1003">Cell membrane</keyword>
<keyword evidence="7" id="KW-0679">Respiratory chain</keyword>
<evidence type="ECO:0000256" key="3">
    <source>
        <dbReference type="ARBA" id="ARBA00010651"/>
    </source>
</evidence>
<keyword evidence="12 21" id="KW-1133">Transmembrane helix</keyword>
<keyword evidence="14" id="KW-0408">Iron</keyword>
<dbReference type="GO" id="GO:0005886">
    <property type="term" value="C:plasma membrane"/>
    <property type="evidence" value="ECO:0007669"/>
    <property type="project" value="UniProtKB-SubCell"/>
</dbReference>
<keyword evidence="10" id="KW-0479">Metal-binding</keyword>
<keyword evidence="5" id="KW-0813">Transport</keyword>
<dbReference type="OrthoDB" id="9802613at2"/>
<feature type="transmembrane region" description="Helical" evidence="21">
    <location>
        <begin position="88"/>
        <end position="107"/>
    </location>
</feature>
<evidence type="ECO:0000256" key="17">
    <source>
        <dbReference type="ARBA" id="ARBA00023157"/>
    </source>
</evidence>
<proteinExistence type="inferred from homology"/>
<gene>
    <name evidence="23" type="ORF">DQ384_24405</name>
</gene>
<comment type="function">
    <text evidence="1">Iron-sulfur subunit of the cytochrome bc1 complex, an essential component of the respiratory electron transport chain required for ATP synthesis. The bc1 complex catalyzes the oxidation of menaquinol and the reduction of cytochrome c in the respiratory chain. The bc1 complex operates through a Q-cycle mechanism that couples electron transfer to generation of the proton gradient that drives ATP synthesis.</text>
</comment>